<feature type="transmembrane region" description="Helical" evidence="7">
    <location>
        <begin position="229"/>
        <end position="247"/>
    </location>
</feature>
<dbReference type="InterPro" id="IPR011701">
    <property type="entry name" value="MFS"/>
</dbReference>
<evidence type="ECO:0000256" key="4">
    <source>
        <dbReference type="ARBA" id="ARBA00022692"/>
    </source>
</evidence>
<dbReference type="PANTHER" id="PTHR42718:SF46">
    <property type="entry name" value="BLR6921 PROTEIN"/>
    <property type="match status" value="1"/>
</dbReference>
<dbReference type="Gene3D" id="1.20.1250.20">
    <property type="entry name" value="MFS general substrate transporter like domains"/>
    <property type="match status" value="1"/>
</dbReference>
<dbReference type="GO" id="GO:0022857">
    <property type="term" value="F:transmembrane transporter activity"/>
    <property type="evidence" value="ECO:0007669"/>
    <property type="project" value="InterPro"/>
</dbReference>
<dbReference type="PROSITE" id="PS50850">
    <property type="entry name" value="MFS"/>
    <property type="match status" value="1"/>
</dbReference>
<feature type="transmembrane region" description="Helical" evidence="7">
    <location>
        <begin position="268"/>
        <end position="289"/>
    </location>
</feature>
<feature type="domain" description="Major facilitator superfamily (MFS) profile" evidence="8">
    <location>
        <begin position="10"/>
        <end position="458"/>
    </location>
</feature>
<dbReference type="Proteomes" id="UP000216361">
    <property type="component" value="Unassembled WGS sequence"/>
</dbReference>
<proteinExistence type="predicted"/>
<dbReference type="RefSeq" id="WP_094409878.1">
    <property type="nucleotide sequence ID" value="NZ_BMJZ01000005.1"/>
</dbReference>
<evidence type="ECO:0000256" key="6">
    <source>
        <dbReference type="ARBA" id="ARBA00023136"/>
    </source>
</evidence>
<feature type="transmembrane region" description="Helical" evidence="7">
    <location>
        <begin position="361"/>
        <end position="380"/>
    </location>
</feature>
<dbReference type="InterPro" id="IPR036259">
    <property type="entry name" value="MFS_trans_sf"/>
</dbReference>
<dbReference type="Pfam" id="PF07690">
    <property type="entry name" value="MFS_1"/>
    <property type="match status" value="1"/>
</dbReference>
<evidence type="ECO:0000256" key="2">
    <source>
        <dbReference type="ARBA" id="ARBA00022448"/>
    </source>
</evidence>
<feature type="transmembrane region" description="Helical" evidence="7">
    <location>
        <begin position="164"/>
        <end position="184"/>
    </location>
</feature>
<keyword evidence="10" id="KW-1185">Reference proteome</keyword>
<organism evidence="9 10">
    <name type="scientific">Elstera cyanobacteriorum</name>
    <dbReference type="NCBI Taxonomy" id="2022747"/>
    <lineage>
        <taxon>Bacteria</taxon>
        <taxon>Pseudomonadati</taxon>
        <taxon>Pseudomonadota</taxon>
        <taxon>Alphaproteobacteria</taxon>
        <taxon>Rhodospirillales</taxon>
        <taxon>Rhodospirillaceae</taxon>
        <taxon>Elstera</taxon>
    </lineage>
</organism>
<comment type="subcellular location">
    <subcellularLocation>
        <location evidence="1">Cell membrane</location>
        <topology evidence="1">Multi-pass membrane protein</topology>
    </subcellularLocation>
</comment>
<feature type="transmembrane region" description="Helical" evidence="7">
    <location>
        <begin position="134"/>
        <end position="158"/>
    </location>
</feature>
<dbReference type="PANTHER" id="PTHR42718">
    <property type="entry name" value="MAJOR FACILITATOR SUPERFAMILY MULTIDRUG TRANSPORTER MFSC"/>
    <property type="match status" value="1"/>
</dbReference>
<reference evidence="9 10" key="1">
    <citation type="submission" date="2017-07" db="EMBL/GenBank/DDBJ databases">
        <title>Elstera cyanobacteriorum sp. nov., a novel bacterium isolated from cyanobacterial aggregates in a eutrophic lake.</title>
        <authorList>
            <person name="Cai H."/>
        </authorList>
    </citation>
    <scope>NUCLEOTIDE SEQUENCE [LARGE SCALE GENOMIC DNA]</scope>
    <source>
        <strain evidence="9 10">TH019</strain>
    </source>
</reference>
<dbReference type="GO" id="GO:0005886">
    <property type="term" value="C:plasma membrane"/>
    <property type="evidence" value="ECO:0007669"/>
    <property type="project" value="UniProtKB-SubCell"/>
</dbReference>
<dbReference type="OrthoDB" id="2414439at2"/>
<feature type="transmembrane region" description="Helical" evidence="7">
    <location>
        <begin position="196"/>
        <end position="217"/>
    </location>
</feature>
<feature type="transmembrane region" description="Helical" evidence="7">
    <location>
        <begin position="101"/>
        <end position="122"/>
    </location>
</feature>
<feature type="transmembrane region" description="Helical" evidence="7">
    <location>
        <begin position="76"/>
        <end position="95"/>
    </location>
</feature>
<dbReference type="InterPro" id="IPR020846">
    <property type="entry name" value="MFS_dom"/>
</dbReference>
<evidence type="ECO:0000256" key="7">
    <source>
        <dbReference type="SAM" id="Phobius"/>
    </source>
</evidence>
<feature type="transmembrane region" description="Helical" evidence="7">
    <location>
        <begin position="432"/>
        <end position="453"/>
    </location>
</feature>
<protein>
    <recommendedName>
        <fullName evidence="8">Major facilitator superfamily (MFS) profile domain-containing protein</fullName>
    </recommendedName>
</protein>
<keyword evidence="2" id="KW-0813">Transport</keyword>
<comment type="caution">
    <text evidence="9">The sequence shown here is derived from an EMBL/GenBank/DDBJ whole genome shotgun (WGS) entry which is preliminary data.</text>
</comment>
<feature type="transmembrane region" description="Helical" evidence="7">
    <location>
        <begin position="333"/>
        <end position="355"/>
    </location>
</feature>
<feature type="transmembrane region" description="Helical" evidence="7">
    <location>
        <begin position="44"/>
        <end position="64"/>
    </location>
</feature>
<gene>
    <name evidence="9" type="ORF">CHR90_15000</name>
</gene>
<dbReference type="AlphaFoldDB" id="A0A255XK22"/>
<feature type="transmembrane region" description="Helical" evidence="7">
    <location>
        <begin position="301"/>
        <end position="321"/>
    </location>
</feature>
<sequence>MSSTSTPRRALAGLALSLLLAALGTSSATIALPTLGQSFAAPFPVLQWVVLAYLATSTALVVGAGRIGDLLGRRRLLLGALSLFTLASILCALAPSLPVLIAGRAFQGIGAAAMLALTVALASSAVPKEQTGRAVGLMGTMSALGTAAGPSVGGFLIAHLGWPSLFWLNVPLALIALGLVTAYGRADAPSKRGGSAAAVLPGTLLLALALAGGALAITLRGPFASAERLGSLAVATIALLLFFARDARAAVPLLPWSLLRTDGRSRTLLVALLVAAIVMTSLAVGPFYLARGLGLSPDLAGLILSCGPAMTALMGVPAGRLTERWGSKSASRIGLIGMAAASLLMALVVPGMGVLTYGGALMLLTASYSLANTANTAGLMQTAPTDQRGLLSGLLTLARNLGLIAGASAMAALFALGSGAADSADAAPAQAAQGLTLAFLVAAGLAGVGLVSVRVSAR</sequence>
<evidence type="ECO:0000256" key="1">
    <source>
        <dbReference type="ARBA" id="ARBA00004651"/>
    </source>
</evidence>
<dbReference type="SUPFAM" id="SSF103473">
    <property type="entry name" value="MFS general substrate transporter"/>
    <property type="match status" value="1"/>
</dbReference>
<accession>A0A255XK22</accession>
<name>A0A255XK22_9PROT</name>
<keyword evidence="4 7" id="KW-0812">Transmembrane</keyword>
<keyword evidence="5 7" id="KW-1133">Transmembrane helix</keyword>
<feature type="transmembrane region" description="Helical" evidence="7">
    <location>
        <begin position="401"/>
        <end position="420"/>
    </location>
</feature>
<dbReference type="CDD" id="cd17321">
    <property type="entry name" value="MFS_MMR_MDR_like"/>
    <property type="match status" value="1"/>
</dbReference>
<dbReference type="Gene3D" id="1.20.1720.10">
    <property type="entry name" value="Multidrug resistance protein D"/>
    <property type="match status" value="1"/>
</dbReference>
<dbReference type="PRINTS" id="PR01036">
    <property type="entry name" value="TCRTETB"/>
</dbReference>
<evidence type="ECO:0000256" key="5">
    <source>
        <dbReference type="ARBA" id="ARBA00022989"/>
    </source>
</evidence>
<dbReference type="EMBL" id="NOXS01000034">
    <property type="protein sequence ID" value="OYQ17278.1"/>
    <property type="molecule type" value="Genomic_DNA"/>
</dbReference>
<keyword evidence="3" id="KW-1003">Cell membrane</keyword>
<evidence type="ECO:0000259" key="8">
    <source>
        <dbReference type="PROSITE" id="PS50850"/>
    </source>
</evidence>
<keyword evidence="6 7" id="KW-0472">Membrane</keyword>
<evidence type="ECO:0000313" key="9">
    <source>
        <dbReference type="EMBL" id="OYQ17278.1"/>
    </source>
</evidence>
<evidence type="ECO:0000256" key="3">
    <source>
        <dbReference type="ARBA" id="ARBA00022475"/>
    </source>
</evidence>
<evidence type="ECO:0000313" key="10">
    <source>
        <dbReference type="Proteomes" id="UP000216361"/>
    </source>
</evidence>